<comment type="caution">
    <text evidence="2">The sequence shown here is derived from an EMBL/GenBank/DDBJ whole genome shotgun (WGS) entry which is preliminary data.</text>
</comment>
<organism evidence="2 3">
    <name type="scientific">Syncephalastrum racemosum</name>
    <name type="common">Filamentous fungus</name>
    <dbReference type="NCBI Taxonomy" id="13706"/>
    <lineage>
        <taxon>Eukaryota</taxon>
        <taxon>Fungi</taxon>
        <taxon>Fungi incertae sedis</taxon>
        <taxon>Mucoromycota</taxon>
        <taxon>Mucoromycotina</taxon>
        <taxon>Mucoromycetes</taxon>
        <taxon>Mucorales</taxon>
        <taxon>Syncephalastraceae</taxon>
        <taxon>Syncephalastrum</taxon>
    </lineage>
</organism>
<evidence type="ECO:0000313" key="2">
    <source>
        <dbReference type="EMBL" id="ORY98725.1"/>
    </source>
</evidence>
<dbReference type="Gene3D" id="3.30.530.20">
    <property type="match status" value="1"/>
</dbReference>
<gene>
    <name evidence="2" type="ORF">BCR43DRAFT_436317</name>
</gene>
<dbReference type="GO" id="GO:0005737">
    <property type="term" value="C:cytoplasm"/>
    <property type="evidence" value="ECO:0007669"/>
    <property type="project" value="UniProtKB-ARBA"/>
</dbReference>
<evidence type="ECO:0000313" key="3">
    <source>
        <dbReference type="Proteomes" id="UP000242180"/>
    </source>
</evidence>
<dbReference type="InterPro" id="IPR051213">
    <property type="entry name" value="START_lipid_transfer"/>
</dbReference>
<sequence>MAIIENENRHSAASRKALSYLKELCSSLDGFDFKSEKNGVKLYSRVVPGNPVDIVRGETVLKTTELSPRDLASMATEPGIRATWDEKFDTSELIEFFTPVESLFWCRLKTPWPISNRDVSGVCLRDLEDDVCYISMSSVEDAKIPAKSGCVRANLMVSGWKFAKVESGVAITYITQVDLAGSIPISFVKNVQQQVPLCAGTLAECAQTYGFPPYTVPGTANVKMEHFDMSKRTYTVTLDGTEAEHRIVTSSKMYTSGVKVVIDGTASHQIVDDRNNKAVVISGINDTIKVTISKV</sequence>
<dbReference type="PROSITE" id="PS50848">
    <property type="entry name" value="START"/>
    <property type="match status" value="1"/>
</dbReference>
<name>A0A1X2HI02_SYNRA</name>
<dbReference type="Pfam" id="PF01852">
    <property type="entry name" value="START"/>
    <property type="match status" value="1"/>
</dbReference>
<dbReference type="InParanoid" id="A0A1X2HI02"/>
<keyword evidence="3" id="KW-1185">Reference proteome</keyword>
<dbReference type="OMA" id="REQCHAP"/>
<dbReference type="Proteomes" id="UP000242180">
    <property type="component" value="Unassembled WGS sequence"/>
</dbReference>
<dbReference type="AlphaFoldDB" id="A0A1X2HI02"/>
<dbReference type="SUPFAM" id="SSF55961">
    <property type="entry name" value="Bet v1-like"/>
    <property type="match status" value="1"/>
</dbReference>
<evidence type="ECO:0000259" key="1">
    <source>
        <dbReference type="PROSITE" id="PS50848"/>
    </source>
</evidence>
<accession>A0A1X2HI02</accession>
<dbReference type="PANTHER" id="PTHR19308:SF14">
    <property type="entry name" value="START DOMAIN-CONTAINING PROTEIN"/>
    <property type="match status" value="1"/>
</dbReference>
<dbReference type="InterPro" id="IPR023393">
    <property type="entry name" value="START-like_dom_sf"/>
</dbReference>
<feature type="domain" description="START" evidence="1">
    <location>
        <begin position="35"/>
        <end position="191"/>
    </location>
</feature>
<dbReference type="EMBL" id="MCGN01000003">
    <property type="protein sequence ID" value="ORY98725.1"/>
    <property type="molecule type" value="Genomic_DNA"/>
</dbReference>
<reference evidence="2 3" key="1">
    <citation type="submission" date="2016-07" db="EMBL/GenBank/DDBJ databases">
        <title>Pervasive Adenine N6-methylation of Active Genes in Fungi.</title>
        <authorList>
            <consortium name="DOE Joint Genome Institute"/>
            <person name="Mondo S.J."/>
            <person name="Dannebaum R.O."/>
            <person name="Kuo R.C."/>
            <person name="Labutti K."/>
            <person name="Haridas S."/>
            <person name="Kuo A."/>
            <person name="Salamov A."/>
            <person name="Ahrendt S.R."/>
            <person name="Lipzen A."/>
            <person name="Sullivan W."/>
            <person name="Andreopoulos W.B."/>
            <person name="Clum A."/>
            <person name="Lindquist E."/>
            <person name="Daum C."/>
            <person name="Ramamoorthy G.K."/>
            <person name="Gryganskyi A."/>
            <person name="Culley D."/>
            <person name="Magnuson J.K."/>
            <person name="James T.Y."/>
            <person name="O'Malley M.A."/>
            <person name="Stajich J.E."/>
            <person name="Spatafora J.W."/>
            <person name="Visel A."/>
            <person name="Grigoriev I.V."/>
        </authorList>
    </citation>
    <scope>NUCLEOTIDE SEQUENCE [LARGE SCALE GENOMIC DNA]</scope>
    <source>
        <strain evidence="2 3">NRRL 2496</strain>
    </source>
</reference>
<dbReference type="OrthoDB" id="196858at2759"/>
<dbReference type="CDD" id="cd00177">
    <property type="entry name" value="START"/>
    <property type="match status" value="1"/>
</dbReference>
<protein>
    <recommendedName>
        <fullName evidence="1">START domain-containing protein</fullName>
    </recommendedName>
</protein>
<dbReference type="PANTHER" id="PTHR19308">
    <property type="entry name" value="PHOSPHATIDYLCHOLINE TRANSFER PROTEIN"/>
    <property type="match status" value="1"/>
</dbReference>
<dbReference type="InterPro" id="IPR002913">
    <property type="entry name" value="START_lipid-bd_dom"/>
</dbReference>
<proteinExistence type="predicted"/>
<dbReference type="GO" id="GO:0008289">
    <property type="term" value="F:lipid binding"/>
    <property type="evidence" value="ECO:0007669"/>
    <property type="project" value="InterPro"/>
</dbReference>